<dbReference type="HOGENOM" id="CLU_075053_3_2_10"/>
<dbReference type="PROSITE" id="PS50042">
    <property type="entry name" value="CNMP_BINDING_3"/>
    <property type="match status" value="1"/>
</dbReference>
<dbReference type="InterPro" id="IPR050397">
    <property type="entry name" value="Env_Response_Regulators"/>
</dbReference>
<dbReference type="RefSeq" id="WP_013767539.1">
    <property type="nucleotide sequence ID" value="NC_015510.1"/>
</dbReference>
<keyword evidence="2" id="KW-0238">DNA-binding</keyword>
<dbReference type="PANTHER" id="PTHR24567">
    <property type="entry name" value="CRP FAMILY TRANSCRIPTIONAL REGULATORY PROTEIN"/>
    <property type="match status" value="1"/>
</dbReference>
<dbReference type="GO" id="GO:0003677">
    <property type="term" value="F:DNA binding"/>
    <property type="evidence" value="ECO:0007669"/>
    <property type="project" value="UniProtKB-KW"/>
</dbReference>
<organism evidence="6 7">
    <name type="scientific">Haliscomenobacter hydrossis (strain ATCC 27775 / DSM 1100 / LMG 10767 / O)</name>
    <dbReference type="NCBI Taxonomy" id="760192"/>
    <lineage>
        <taxon>Bacteria</taxon>
        <taxon>Pseudomonadati</taxon>
        <taxon>Bacteroidota</taxon>
        <taxon>Saprospiria</taxon>
        <taxon>Saprospirales</taxon>
        <taxon>Haliscomenobacteraceae</taxon>
        <taxon>Haliscomenobacter</taxon>
    </lineage>
</organism>
<dbReference type="SUPFAM" id="SSF46785">
    <property type="entry name" value="Winged helix' DNA-binding domain"/>
    <property type="match status" value="1"/>
</dbReference>
<dbReference type="CDD" id="cd00092">
    <property type="entry name" value="HTH_CRP"/>
    <property type="match status" value="1"/>
</dbReference>
<evidence type="ECO:0000256" key="3">
    <source>
        <dbReference type="ARBA" id="ARBA00023163"/>
    </source>
</evidence>
<dbReference type="GO" id="GO:0003700">
    <property type="term" value="F:DNA-binding transcription factor activity"/>
    <property type="evidence" value="ECO:0007669"/>
    <property type="project" value="TreeGrafter"/>
</dbReference>
<dbReference type="AlphaFoldDB" id="F4L4Q6"/>
<dbReference type="KEGG" id="hhy:Halhy_5178"/>
<dbReference type="Pfam" id="PF00027">
    <property type="entry name" value="cNMP_binding"/>
    <property type="match status" value="1"/>
</dbReference>
<feature type="domain" description="HTH crp-type" evidence="5">
    <location>
        <begin position="153"/>
        <end position="226"/>
    </location>
</feature>
<evidence type="ECO:0000256" key="1">
    <source>
        <dbReference type="ARBA" id="ARBA00023015"/>
    </source>
</evidence>
<name>F4L4Q6_HALH1</name>
<dbReference type="SUPFAM" id="SSF51206">
    <property type="entry name" value="cAMP-binding domain-like"/>
    <property type="match status" value="1"/>
</dbReference>
<reference evidence="6 7" key="1">
    <citation type="journal article" date="2011" name="Stand. Genomic Sci.">
        <title>Complete genome sequence of Haliscomenobacter hydrossis type strain (O).</title>
        <authorList>
            <consortium name="US DOE Joint Genome Institute (JGI-PGF)"/>
            <person name="Daligault H."/>
            <person name="Lapidus A."/>
            <person name="Zeytun A."/>
            <person name="Nolan M."/>
            <person name="Lucas S."/>
            <person name="Del Rio T.G."/>
            <person name="Tice H."/>
            <person name="Cheng J.F."/>
            <person name="Tapia R."/>
            <person name="Han C."/>
            <person name="Goodwin L."/>
            <person name="Pitluck S."/>
            <person name="Liolios K."/>
            <person name="Pagani I."/>
            <person name="Ivanova N."/>
            <person name="Huntemann M."/>
            <person name="Mavromatis K."/>
            <person name="Mikhailova N."/>
            <person name="Pati A."/>
            <person name="Chen A."/>
            <person name="Palaniappan K."/>
            <person name="Land M."/>
            <person name="Hauser L."/>
            <person name="Brambilla E.M."/>
            <person name="Rohde M."/>
            <person name="Verbarg S."/>
            <person name="Goker M."/>
            <person name="Bristow J."/>
            <person name="Eisen J.A."/>
            <person name="Markowitz V."/>
            <person name="Hugenholtz P."/>
            <person name="Kyrpides N.C."/>
            <person name="Klenk H.P."/>
            <person name="Woyke T."/>
        </authorList>
    </citation>
    <scope>NUCLEOTIDE SEQUENCE [LARGE SCALE GENOMIC DNA]</scope>
    <source>
        <strain evidence="7">ATCC 27775 / DSM 1100 / LMG 10767 / O</strain>
    </source>
</reference>
<dbReference type="OrthoDB" id="9788438at2"/>
<evidence type="ECO:0000259" key="5">
    <source>
        <dbReference type="PROSITE" id="PS51063"/>
    </source>
</evidence>
<sequence>MTTTRDTSVVAFLRQIPFLEQLPYADLHELALLCQSEQVQRNSVIYSKGDISNHLFVLLRGSVKVCSFSEDGREIIKEMLSPIALFGDLGLVGEKERQENAFSMQDEAQLLRIPIEAFRKLIRRHPSLSMEIVDWLGSRLRRAEARLEALMFKDARERIIDFLKDSAENQGKKIGFELLIKHSMTQQDIANYTGTSRQTVTSVLNELRKSNLIYFNRRSILIRDLERLV</sequence>
<dbReference type="InterPro" id="IPR036390">
    <property type="entry name" value="WH_DNA-bd_sf"/>
</dbReference>
<dbReference type="eggNOG" id="COG0664">
    <property type="taxonomic scope" value="Bacteria"/>
</dbReference>
<dbReference type="EMBL" id="CP002691">
    <property type="protein sequence ID" value="AEE53004.1"/>
    <property type="molecule type" value="Genomic_DNA"/>
</dbReference>
<dbReference type="PROSITE" id="PS51063">
    <property type="entry name" value="HTH_CRP_2"/>
    <property type="match status" value="1"/>
</dbReference>
<dbReference type="GO" id="GO:0005829">
    <property type="term" value="C:cytosol"/>
    <property type="evidence" value="ECO:0007669"/>
    <property type="project" value="TreeGrafter"/>
</dbReference>
<dbReference type="Pfam" id="PF13545">
    <property type="entry name" value="HTH_Crp_2"/>
    <property type="match status" value="1"/>
</dbReference>
<dbReference type="CDD" id="cd00038">
    <property type="entry name" value="CAP_ED"/>
    <property type="match status" value="1"/>
</dbReference>
<feature type="domain" description="Cyclic nucleotide-binding" evidence="4">
    <location>
        <begin position="18"/>
        <end position="122"/>
    </location>
</feature>
<keyword evidence="7" id="KW-1185">Reference proteome</keyword>
<dbReference type="InterPro" id="IPR000595">
    <property type="entry name" value="cNMP-bd_dom"/>
</dbReference>
<dbReference type="InterPro" id="IPR036388">
    <property type="entry name" value="WH-like_DNA-bd_sf"/>
</dbReference>
<dbReference type="InterPro" id="IPR014710">
    <property type="entry name" value="RmlC-like_jellyroll"/>
</dbReference>
<proteinExistence type="predicted"/>
<keyword evidence="3" id="KW-0804">Transcription</keyword>
<dbReference type="SMART" id="SM00419">
    <property type="entry name" value="HTH_CRP"/>
    <property type="match status" value="1"/>
</dbReference>
<evidence type="ECO:0000256" key="2">
    <source>
        <dbReference type="ARBA" id="ARBA00023125"/>
    </source>
</evidence>
<reference key="2">
    <citation type="submission" date="2011-04" db="EMBL/GenBank/DDBJ databases">
        <title>Complete sequence of chromosome of Haliscomenobacter hydrossis DSM 1100.</title>
        <authorList>
            <consortium name="US DOE Joint Genome Institute (JGI-PGF)"/>
            <person name="Lucas S."/>
            <person name="Han J."/>
            <person name="Lapidus A."/>
            <person name="Bruce D."/>
            <person name="Goodwin L."/>
            <person name="Pitluck S."/>
            <person name="Peters L."/>
            <person name="Kyrpides N."/>
            <person name="Mavromatis K."/>
            <person name="Ivanova N."/>
            <person name="Ovchinnikova G."/>
            <person name="Pagani I."/>
            <person name="Daligault H."/>
            <person name="Detter J.C."/>
            <person name="Han C."/>
            <person name="Land M."/>
            <person name="Hauser L."/>
            <person name="Markowitz V."/>
            <person name="Cheng J.-F."/>
            <person name="Hugenholtz P."/>
            <person name="Woyke T."/>
            <person name="Wu D."/>
            <person name="Verbarg S."/>
            <person name="Frueling A."/>
            <person name="Brambilla E."/>
            <person name="Klenk H.-P."/>
            <person name="Eisen J.A."/>
        </authorList>
    </citation>
    <scope>NUCLEOTIDE SEQUENCE</scope>
    <source>
        <strain>DSM 1100</strain>
    </source>
</reference>
<dbReference type="InterPro" id="IPR018490">
    <property type="entry name" value="cNMP-bd_dom_sf"/>
</dbReference>
<dbReference type="Proteomes" id="UP000008461">
    <property type="component" value="Chromosome"/>
</dbReference>
<evidence type="ECO:0000259" key="4">
    <source>
        <dbReference type="PROSITE" id="PS50042"/>
    </source>
</evidence>
<evidence type="ECO:0000313" key="7">
    <source>
        <dbReference type="Proteomes" id="UP000008461"/>
    </source>
</evidence>
<dbReference type="PRINTS" id="PR00034">
    <property type="entry name" value="HTHCRP"/>
</dbReference>
<evidence type="ECO:0000313" key="6">
    <source>
        <dbReference type="EMBL" id="AEE53004.1"/>
    </source>
</evidence>
<protein>
    <submittedName>
        <fullName evidence="6">Transcriptional regulator, Crp/Fnr family</fullName>
    </submittedName>
</protein>
<dbReference type="Gene3D" id="2.60.120.10">
    <property type="entry name" value="Jelly Rolls"/>
    <property type="match status" value="1"/>
</dbReference>
<accession>F4L4Q6</accession>
<dbReference type="PANTHER" id="PTHR24567:SF26">
    <property type="entry name" value="REGULATORY PROTEIN YEIL"/>
    <property type="match status" value="1"/>
</dbReference>
<dbReference type="InterPro" id="IPR012318">
    <property type="entry name" value="HTH_CRP"/>
</dbReference>
<gene>
    <name evidence="6" type="ordered locus">Halhy_5178</name>
</gene>
<keyword evidence="1" id="KW-0805">Transcription regulation</keyword>
<dbReference type="SMART" id="SM00100">
    <property type="entry name" value="cNMP"/>
    <property type="match status" value="1"/>
</dbReference>
<dbReference type="Gene3D" id="1.10.10.10">
    <property type="entry name" value="Winged helix-like DNA-binding domain superfamily/Winged helix DNA-binding domain"/>
    <property type="match status" value="1"/>
</dbReference>
<dbReference type="STRING" id="760192.Halhy_5178"/>